<evidence type="ECO:0000256" key="1">
    <source>
        <dbReference type="SAM" id="MobiDB-lite"/>
    </source>
</evidence>
<protein>
    <submittedName>
        <fullName evidence="2">Uncharacterized protein</fullName>
    </submittedName>
</protein>
<gene>
    <name evidence="2" type="ORF">PGLA2088_LOCUS22307</name>
</gene>
<accession>A0A813JKW2</accession>
<comment type="caution">
    <text evidence="2">The sequence shown here is derived from an EMBL/GenBank/DDBJ whole genome shotgun (WGS) entry which is preliminary data.</text>
</comment>
<evidence type="ECO:0000313" key="3">
    <source>
        <dbReference type="Proteomes" id="UP000626109"/>
    </source>
</evidence>
<proteinExistence type="predicted"/>
<feature type="compositionally biased region" description="Pro residues" evidence="1">
    <location>
        <begin position="165"/>
        <end position="177"/>
    </location>
</feature>
<feature type="non-terminal residue" evidence="2">
    <location>
        <position position="204"/>
    </location>
</feature>
<dbReference type="Proteomes" id="UP000626109">
    <property type="component" value="Unassembled WGS sequence"/>
</dbReference>
<reference evidence="2" key="1">
    <citation type="submission" date="2021-02" db="EMBL/GenBank/DDBJ databases">
        <authorList>
            <person name="Dougan E. K."/>
            <person name="Rhodes N."/>
            <person name="Thang M."/>
            <person name="Chan C."/>
        </authorList>
    </citation>
    <scope>NUCLEOTIDE SEQUENCE</scope>
</reference>
<dbReference type="EMBL" id="CAJNNW010025934">
    <property type="protein sequence ID" value="CAE8681187.1"/>
    <property type="molecule type" value="Genomic_DNA"/>
</dbReference>
<feature type="compositionally biased region" description="Low complexity" evidence="1">
    <location>
        <begin position="178"/>
        <end position="190"/>
    </location>
</feature>
<name>A0A813JKW2_POLGL</name>
<organism evidence="2 3">
    <name type="scientific">Polarella glacialis</name>
    <name type="common">Dinoflagellate</name>
    <dbReference type="NCBI Taxonomy" id="89957"/>
    <lineage>
        <taxon>Eukaryota</taxon>
        <taxon>Sar</taxon>
        <taxon>Alveolata</taxon>
        <taxon>Dinophyceae</taxon>
        <taxon>Suessiales</taxon>
        <taxon>Suessiaceae</taxon>
        <taxon>Polarella</taxon>
    </lineage>
</organism>
<feature type="region of interest" description="Disordered" evidence="1">
    <location>
        <begin position="162"/>
        <end position="192"/>
    </location>
</feature>
<dbReference type="AlphaFoldDB" id="A0A813JKW2"/>
<sequence length="204" mass="21016">QQQLLCSPTPFFVVRWEAAGFAKTSAPDAGAMQAPAIDAKVAAAAVGRCLDGLRPRVRRVELTSELGLSEEEASAALLESASVGPGEAGVPCRSVDWLVVSSLPGARELRITTSAEAEAAAASGSTSVHAEVHSIRPSAVGHADCATLSWRSELEACWEAYRTRPPGPNGPAPPPAQLAPAPSSDLGVVDLSDDDDECHVIGVS</sequence>
<evidence type="ECO:0000313" key="2">
    <source>
        <dbReference type="EMBL" id="CAE8681187.1"/>
    </source>
</evidence>